<protein>
    <recommendedName>
        <fullName evidence="5">Peptidase MA-like domain-containing protein</fullName>
    </recommendedName>
</protein>
<dbReference type="RefSeq" id="WP_344618262.1">
    <property type="nucleotide sequence ID" value="NZ_BAAARV010000083.1"/>
</dbReference>
<organism evidence="3 4">
    <name type="scientific">Dactylosporangium salmoneum</name>
    <dbReference type="NCBI Taxonomy" id="53361"/>
    <lineage>
        <taxon>Bacteria</taxon>
        <taxon>Bacillati</taxon>
        <taxon>Actinomycetota</taxon>
        <taxon>Actinomycetes</taxon>
        <taxon>Micromonosporales</taxon>
        <taxon>Micromonosporaceae</taxon>
        <taxon>Dactylosporangium</taxon>
    </lineage>
</organism>
<evidence type="ECO:0000256" key="1">
    <source>
        <dbReference type="SAM" id="MobiDB-lite"/>
    </source>
</evidence>
<dbReference type="InterPro" id="IPR007541">
    <property type="entry name" value="Uncharacterised_BSP"/>
</dbReference>
<feature type="transmembrane region" description="Helical" evidence="2">
    <location>
        <begin position="67"/>
        <end position="86"/>
    </location>
</feature>
<evidence type="ECO:0000313" key="4">
    <source>
        <dbReference type="Proteomes" id="UP001501444"/>
    </source>
</evidence>
<accession>A0ABN3HE71</accession>
<feature type="region of interest" description="Disordered" evidence="1">
    <location>
        <begin position="102"/>
        <end position="132"/>
    </location>
</feature>
<evidence type="ECO:0008006" key="5">
    <source>
        <dbReference type="Google" id="ProtNLM"/>
    </source>
</evidence>
<keyword evidence="4" id="KW-1185">Reference proteome</keyword>
<dbReference type="EMBL" id="BAAARV010000083">
    <property type="protein sequence ID" value="GAA2377498.1"/>
    <property type="molecule type" value="Genomic_DNA"/>
</dbReference>
<keyword evidence="2" id="KW-0812">Transmembrane</keyword>
<keyword evidence="2" id="KW-1133">Transmembrane helix</keyword>
<feature type="compositionally biased region" description="Basic and acidic residues" evidence="1">
    <location>
        <begin position="23"/>
        <end position="33"/>
    </location>
</feature>
<evidence type="ECO:0000256" key="2">
    <source>
        <dbReference type="SAM" id="Phobius"/>
    </source>
</evidence>
<reference evidence="3 4" key="1">
    <citation type="journal article" date="2019" name="Int. J. Syst. Evol. Microbiol.">
        <title>The Global Catalogue of Microorganisms (GCM) 10K type strain sequencing project: providing services to taxonomists for standard genome sequencing and annotation.</title>
        <authorList>
            <consortium name="The Broad Institute Genomics Platform"/>
            <consortium name="The Broad Institute Genome Sequencing Center for Infectious Disease"/>
            <person name="Wu L."/>
            <person name="Ma J."/>
        </authorList>
    </citation>
    <scope>NUCLEOTIDE SEQUENCE [LARGE SCALE GENOMIC DNA]</scope>
    <source>
        <strain evidence="3 4">JCM 3272</strain>
    </source>
</reference>
<feature type="region of interest" description="Disordered" evidence="1">
    <location>
        <begin position="1"/>
        <end position="53"/>
    </location>
</feature>
<evidence type="ECO:0000313" key="3">
    <source>
        <dbReference type="EMBL" id="GAA2377498.1"/>
    </source>
</evidence>
<keyword evidence="2" id="KW-0472">Membrane</keyword>
<name>A0ABN3HE71_9ACTN</name>
<proteinExistence type="predicted"/>
<gene>
    <name evidence="3" type="ORF">GCM10010170_082480</name>
</gene>
<sequence length="494" mass="52974">MEGDGRRYAGASDDTASLPAFPRQREPEPDERPSPPCILRQYGEQPPISGRHREQLPILRRATTLRAALFGVLAFLLLAPPAAVAYTTVRDEGAATVAAQELPAGRDRGVGGPGARDGRPAAPGETHRAAPTTVDGRIRQALADQAAALLAGDEDGFLAAVDPSAPGLREELARRFGSLRQLQVKVWQPVVKAKVRTEAGGTASATVAVQYCFVVQACEPMGLEADTRWNVSGKTVTLLSFGTAKALGPRPWEVSDLHSAVGSRVVVSTTAKYASRLSSMLTAAEKAAALTDKYARWGSPPSRYVVYLAGPDEWASWYGINQAAWVAGFAMPLNASATEIVVNAARVDTRQALDVLRHEFTHVVTLDGVEKAYPHTWWLVEGIAEYVRMKGNGNKPFDGMADVRSYVRSGHWDGSIALDDPPDGATTSDVSGRYGVAYLSLQHLAEHYGEDRLLDFFGFAVREGMALSDAAPKAFGASWADIQAECAQAVRAHV</sequence>
<dbReference type="Proteomes" id="UP001501444">
    <property type="component" value="Unassembled WGS sequence"/>
</dbReference>
<comment type="caution">
    <text evidence="3">The sequence shown here is derived from an EMBL/GenBank/DDBJ whole genome shotgun (WGS) entry which is preliminary data.</text>
</comment>
<dbReference type="Pfam" id="PF04450">
    <property type="entry name" value="BSP"/>
    <property type="match status" value="1"/>
</dbReference>